<dbReference type="EMBL" id="CAXHTB010000021">
    <property type="protein sequence ID" value="CAL0328105.1"/>
    <property type="molecule type" value="Genomic_DNA"/>
</dbReference>
<feature type="domain" description="F-box" evidence="1">
    <location>
        <begin position="11"/>
        <end position="57"/>
    </location>
</feature>
<name>A0AAV1Y4X6_LUPLU</name>
<accession>A0AAV1Y4X6</accession>
<keyword evidence="3" id="KW-1185">Reference proteome</keyword>
<dbReference type="PANTHER" id="PTHR31672">
    <property type="entry name" value="BNACNNG10540D PROTEIN"/>
    <property type="match status" value="1"/>
</dbReference>
<protein>
    <recommendedName>
        <fullName evidence="1">F-box domain-containing protein</fullName>
    </recommendedName>
</protein>
<proteinExistence type="predicted"/>
<dbReference type="Proteomes" id="UP001497480">
    <property type="component" value="Unassembled WGS sequence"/>
</dbReference>
<evidence type="ECO:0000259" key="1">
    <source>
        <dbReference type="PROSITE" id="PS50181"/>
    </source>
</evidence>
<comment type="caution">
    <text evidence="2">The sequence shown here is derived from an EMBL/GenBank/DDBJ whole genome shotgun (WGS) entry which is preliminary data.</text>
</comment>
<dbReference type="PROSITE" id="PS50181">
    <property type="entry name" value="FBOX"/>
    <property type="match status" value="1"/>
</dbReference>
<organism evidence="2 3">
    <name type="scientific">Lupinus luteus</name>
    <name type="common">European yellow lupine</name>
    <dbReference type="NCBI Taxonomy" id="3873"/>
    <lineage>
        <taxon>Eukaryota</taxon>
        <taxon>Viridiplantae</taxon>
        <taxon>Streptophyta</taxon>
        <taxon>Embryophyta</taxon>
        <taxon>Tracheophyta</taxon>
        <taxon>Spermatophyta</taxon>
        <taxon>Magnoliopsida</taxon>
        <taxon>eudicotyledons</taxon>
        <taxon>Gunneridae</taxon>
        <taxon>Pentapetalae</taxon>
        <taxon>rosids</taxon>
        <taxon>fabids</taxon>
        <taxon>Fabales</taxon>
        <taxon>Fabaceae</taxon>
        <taxon>Papilionoideae</taxon>
        <taxon>50 kb inversion clade</taxon>
        <taxon>genistoids sensu lato</taxon>
        <taxon>core genistoids</taxon>
        <taxon>Genisteae</taxon>
        <taxon>Lupinus</taxon>
    </lineage>
</organism>
<evidence type="ECO:0000313" key="3">
    <source>
        <dbReference type="Proteomes" id="UP001497480"/>
    </source>
</evidence>
<dbReference type="AlphaFoldDB" id="A0AAV1Y4X6"/>
<dbReference type="InterPro" id="IPR001810">
    <property type="entry name" value="F-box_dom"/>
</dbReference>
<sequence>MDRSSSSTTNAIGLCLLPSELIQSIFLSLVLPEILPLKLVNKFFSSIISDHTFIRQCNTMSSSTTWLFVYKKLWLRDAVLHAFTNRSSDRWFRIPISELLKPVQFHGEDLYFLAASGNVFLFASNTVGEVIAINLVNVTVKKIPPCPLGPRGTSLWRRSGMKLVIDPTHSGQFSFMFAEFVGNRPVLFVYSSESDTWKSMEVREINANRLLPRGGGHVFLNLVNEPRESVVVVYTPDCNTSVVIRPRFIDVNDQRLTIGFNWGNSIDRLHVYGDGYMMIVKSKDGENNRIIGNMRVLEGVELWGLSLDGRNWEFVSRVPNEVMKVIEKPYGAMMGCLEENNGIIRGALVSNYKGFWNMTWLSFDTKLNKWSWISLPDCKMKGWNMAGISFSSGLTLQNELTFNGKGCFWVMVNDVTNVDEDVKVSCD</sequence>
<evidence type="ECO:0000313" key="2">
    <source>
        <dbReference type="EMBL" id="CAL0328105.1"/>
    </source>
</evidence>
<gene>
    <name evidence="2" type="ORF">LLUT_LOCUS29165</name>
</gene>
<reference evidence="2 3" key="1">
    <citation type="submission" date="2024-03" db="EMBL/GenBank/DDBJ databases">
        <authorList>
            <person name="Martinez-Hernandez J."/>
        </authorList>
    </citation>
    <scope>NUCLEOTIDE SEQUENCE [LARGE SCALE GENOMIC DNA]</scope>
</reference>
<dbReference type="InterPro" id="IPR050796">
    <property type="entry name" value="SCF_F-box_component"/>
</dbReference>